<dbReference type="EMBL" id="BQKI01000074">
    <property type="protein sequence ID" value="GJN19222.1"/>
    <property type="molecule type" value="Genomic_DNA"/>
</dbReference>
<dbReference type="AlphaFoldDB" id="A0AAV5E9H4"/>
<keyword evidence="2" id="KW-1185">Reference proteome</keyword>
<reference evidence="1" key="1">
    <citation type="journal article" date="2018" name="DNA Res.">
        <title>Multiple hybrid de novo genome assembly of finger millet, an orphan allotetraploid crop.</title>
        <authorList>
            <person name="Hatakeyama M."/>
            <person name="Aluri S."/>
            <person name="Balachadran M.T."/>
            <person name="Sivarajan S.R."/>
            <person name="Patrignani A."/>
            <person name="Gruter S."/>
            <person name="Poveda L."/>
            <person name="Shimizu-Inatsugi R."/>
            <person name="Baeten J."/>
            <person name="Francoijs K.J."/>
            <person name="Nataraja K.N."/>
            <person name="Reddy Y.A.N."/>
            <person name="Phadnis S."/>
            <person name="Ravikumar R.L."/>
            <person name="Schlapbach R."/>
            <person name="Sreeman S.M."/>
            <person name="Shimizu K.K."/>
        </authorList>
    </citation>
    <scope>NUCLEOTIDE SEQUENCE</scope>
</reference>
<name>A0AAV5E9H4_ELECO</name>
<comment type="caution">
    <text evidence="1">The sequence shown here is derived from an EMBL/GenBank/DDBJ whole genome shotgun (WGS) entry which is preliminary data.</text>
</comment>
<sequence>MLDRTFRFLGTTPLPPFKSTISSSGSTRTFPATCVRAFQPPLPSSSTACRVPVHITAAMASTRVLLLAAVLACVLLVRSADGAPEAAAPAPSKGPVFGCNPLTDKACKVLPGGGIDLDGDGDEDELPSFSPHFNILGHGH</sequence>
<evidence type="ECO:0000313" key="1">
    <source>
        <dbReference type="EMBL" id="GJN19222.1"/>
    </source>
</evidence>
<organism evidence="1 2">
    <name type="scientific">Eleusine coracana subsp. coracana</name>
    <dbReference type="NCBI Taxonomy" id="191504"/>
    <lineage>
        <taxon>Eukaryota</taxon>
        <taxon>Viridiplantae</taxon>
        <taxon>Streptophyta</taxon>
        <taxon>Embryophyta</taxon>
        <taxon>Tracheophyta</taxon>
        <taxon>Spermatophyta</taxon>
        <taxon>Magnoliopsida</taxon>
        <taxon>Liliopsida</taxon>
        <taxon>Poales</taxon>
        <taxon>Poaceae</taxon>
        <taxon>PACMAD clade</taxon>
        <taxon>Chloridoideae</taxon>
        <taxon>Cynodonteae</taxon>
        <taxon>Eleusininae</taxon>
        <taxon>Eleusine</taxon>
    </lineage>
</organism>
<proteinExistence type="predicted"/>
<dbReference type="Proteomes" id="UP001054889">
    <property type="component" value="Unassembled WGS sequence"/>
</dbReference>
<accession>A0AAV5E9H4</accession>
<gene>
    <name evidence="1" type="primary">gb06471</name>
    <name evidence="1" type="ORF">PR202_gb06471</name>
</gene>
<protein>
    <submittedName>
        <fullName evidence="1">Uncharacterized protein</fullName>
    </submittedName>
</protein>
<evidence type="ECO:0000313" key="2">
    <source>
        <dbReference type="Proteomes" id="UP001054889"/>
    </source>
</evidence>
<reference evidence="1" key="2">
    <citation type="submission" date="2021-12" db="EMBL/GenBank/DDBJ databases">
        <title>Resequencing data analysis of finger millet.</title>
        <authorList>
            <person name="Hatakeyama M."/>
            <person name="Aluri S."/>
            <person name="Balachadran M.T."/>
            <person name="Sivarajan S.R."/>
            <person name="Poveda L."/>
            <person name="Shimizu-Inatsugi R."/>
            <person name="Schlapbach R."/>
            <person name="Sreeman S.M."/>
            <person name="Shimizu K.K."/>
        </authorList>
    </citation>
    <scope>NUCLEOTIDE SEQUENCE</scope>
</reference>